<dbReference type="SMART" id="SM01321">
    <property type="entry name" value="Y1_Tnp"/>
    <property type="match status" value="1"/>
</dbReference>
<evidence type="ECO:0000313" key="3">
    <source>
        <dbReference type="Proteomes" id="UP001596050"/>
    </source>
</evidence>
<dbReference type="InterPro" id="IPR036515">
    <property type="entry name" value="Transposase_17_sf"/>
</dbReference>
<proteinExistence type="predicted"/>
<dbReference type="Proteomes" id="UP001596050">
    <property type="component" value="Unassembled WGS sequence"/>
</dbReference>
<organism evidence="2 3">
    <name type="scientific">Massilia niabensis</name>
    <dbReference type="NCBI Taxonomy" id="544910"/>
    <lineage>
        <taxon>Bacteria</taxon>
        <taxon>Pseudomonadati</taxon>
        <taxon>Pseudomonadota</taxon>
        <taxon>Betaproteobacteria</taxon>
        <taxon>Burkholderiales</taxon>
        <taxon>Oxalobacteraceae</taxon>
        <taxon>Telluria group</taxon>
        <taxon>Massilia</taxon>
    </lineage>
</organism>
<name>A0ABW0L113_9BURK</name>
<feature type="domain" description="Transposase IS200-like" evidence="1">
    <location>
        <begin position="8"/>
        <end position="136"/>
    </location>
</feature>
<reference evidence="3" key="1">
    <citation type="journal article" date="2019" name="Int. J. Syst. Evol. Microbiol.">
        <title>The Global Catalogue of Microorganisms (GCM) 10K type strain sequencing project: providing services to taxonomists for standard genome sequencing and annotation.</title>
        <authorList>
            <consortium name="The Broad Institute Genomics Platform"/>
            <consortium name="The Broad Institute Genome Sequencing Center for Infectious Disease"/>
            <person name="Wu L."/>
            <person name="Ma J."/>
        </authorList>
    </citation>
    <scope>NUCLEOTIDE SEQUENCE [LARGE SCALE GENOMIC DNA]</scope>
    <source>
        <strain evidence="3">KACC 12649</strain>
    </source>
</reference>
<dbReference type="Gene3D" id="3.30.70.1290">
    <property type="entry name" value="Transposase IS200-like"/>
    <property type="match status" value="1"/>
</dbReference>
<evidence type="ECO:0000313" key="2">
    <source>
        <dbReference type="EMBL" id="MFC5459405.1"/>
    </source>
</evidence>
<dbReference type="InterPro" id="IPR002686">
    <property type="entry name" value="Transposase_17"/>
</dbReference>
<dbReference type="PANTHER" id="PTHR36966:SF1">
    <property type="entry name" value="REP-ASSOCIATED TYROSINE TRANSPOSASE"/>
    <property type="match status" value="1"/>
</dbReference>
<dbReference type="EMBL" id="JBHSMU010000007">
    <property type="protein sequence ID" value="MFC5459405.1"/>
    <property type="molecule type" value="Genomic_DNA"/>
</dbReference>
<dbReference type="InterPro" id="IPR052715">
    <property type="entry name" value="RAYT_transposase"/>
</dbReference>
<gene>
    <name evidence="2" type="ORF">ACFPN5_06250</name>
</gene>
<dbReference type="PANTHER" id="PTHR36966">
    <property type="entry name" value="REP-ASSOCIATED TYROSINE TRANSPOSASE"/>
    <property type="match status" value="1"/>
</dbReference>
<sequence length="179" mass="21576">MSRYFRPLAGSTYFFTIVAHQRRPIFCNPAIRSSLAQAIQCVRDTRPFVVDAWVLLPDHMHCIWTLPEGDVDYATRWLVLKRYVSLDVGRRLQESAFMDPSEHHRREANLWQRQFWEHQIRDDSDFDRHMDYVHFDPVKHRHVERVRDWPHSTFHRHVREGTYAMDWNGSAELARMCID</sequence>
<accession>A0ABW0L113</accession>
<comment type="caution">
    <text evidence="2">The sequence shown here is derived from an EMBL/GenBank/DDBJ whole genome shotgun (WGS) entry which is preliminary data.</text>
</comment>
<protein>
    <submittedName>
        <fullName evidence="2">Transposase</fullName>
    </submittedName>
</protein>
<dbReference type="NCBIfam" id="NF047646">
    <property type="entry name" value="REP_Tyr_transpos"/>
    <property type="match status" value="1"/>
</dbReference>
<dbReference type="RefSeq" id="WP_379781235.1">
    <property type="nucleotide sequence ID" value="NZ_JBHSMU010000007.1"/>
</dbReference>
<evidence type="ECO:0000259" key="1">
    <source>
        <dbReference type="SMART" id="SM01321"/>
    </source>
</evidence>
<dbReference type="SUPFAM" id="SSF143422">
    <property type="entry name" value="Transposase IS200-like"/>
    <property type="match status" value="1"/>
</dbReference>
<keyword evidence="3" id="KW-1185">Reference proteome</keyword>